<keyword evidence="4" id="KW-0067">ATP-binding</keyword>
<dbReference type="SMART" id="SM00487">
    <property type="entry name" value="DEXDc"/>
    <property type="match status" value="1"/>
</dbReference>
<dbReference type="Proteomes" id="UP001055437">
    <property type="component" value="Chromosome"/>
</dbReference>
<dbReference type="PANTHER" id="PTHR47396:SF1">
    <property type="entry name" value="ATP-DEPENDENT HELICASE IRC3-RELATED"/>
    <property type="match status" value="1"/>
</dbReference>
<keyword evidence="4" id="KW-0347">Helicase</keyword>
<dbReference type="Proteomes" id="UP000280586">
    <property type="component" value="Chromosome"/>
</dbReference>
<accession>A0A9N7PKR2</accession>
<name>A0A9N7PKR2_CLOSE</name>
<evidence type="ECO:0000313" key="4">
    <source>
        <dbReference type="EMBL" id="USS00376.1"/>
    </source>
</evidence>
<dbReference type="GO" id="GO:0004386">
    <property type="term" value="F:helicase activity"/>
    <property type="evidence" value="ECO:0007669"/>
    <property type="project" value="UniProtKB-KW"/>
</dbReference>
<dbReference type="CDD" id="cd18785">
    <property type="entry name" value="SF2_C"/>
    <property type="match status" value="1"/>
</dbReference>
<dbReference type="InterPro" id="IPR027417">
    <property type="entry name" value="P-loop_NTPase"/>
</dbReference>
<dbReference type="GO" id="GO:0005829">
    <property type="term" value="C:cytosol"/>
    <property type="evidence" value="ECO:0007669"/>
    <property type="project" value="TreeGrafter"/>
</dbReference>
<keyword evidence="1" id="KW-0812">Transmembrane</keyword>
<evidence type="ECO:0000256" key="1">
    <source>
        <dbReference type="SAM" id="Phobius"/>
    </source>
</evidence>
<dbReference type="InterPro" id="IPR050742">
    <property type="entry name" value="Helicase_Restrict-Modif_Enz"/>
</dbReference>
<dbReference type="GeneID" id="303559972"/>
<keyword evidence="4" id="KW-0378">Hydrolase</keyword>
<keyword evidence="4" id="KW-0547">Nucleotide-binding</keyword>
<dbReference type="AlphaFoldDB" id="A0A9N7PKR2"/>
<dbReference type="RefSeq" id="WP_120140554.1">
    <property type="nucleotide sequence ID" value="NZ_CP023671.1"/>
</dbReference>
<gene>
    <name evidence="3" type="ORF">CP523_04650</name>
    <name evidence="4" type="ORF">NH397_12905</name>
</gene>
<organism evidence="3 5">
    <name type="scientific">Clostridium septicum</name>
    <dbReference type="NCBI Taxonomy" id="1504"/>
    <lineage>
        <taxon>Bacteria</taxon>
        <taxon>Bacillati</taxon>
        <taxon>Bacillota</taxon>
        <taxon>Clostridia</taxon>
        <taxon>Eubacteriales</taxon>
        <taxon>Clostridiaceae</taxon>
        <taxon>Clostridium</taxon>
    </lineage>
</organism>
<dbReference type="InterPro" id="IPR014001">
    <property type="entry name" value="Helicase_ATP-bd"/>
</dbReference>
<dbReference type="PANTHER" id="PTHR47396">
    <property type="entry name" value="TYPE I RESTRICTION ENZYME ECOKI R PROTEIN"/>
    <property type="match status" value="1"/>
</dbReference>
<dbReference type="GO" id="GO:0003677">
    <property type="term" value="F:DNA binding"/>
    <property type="evidence" value="ECO:0007669"/>
    <property type="project" value="InterPro"/>
</dbReference>
<feature type="domain" description="Helicase ATP-binding" evidence="2">
    <location>
        <begin position="34"/>
        <end position="260"/>
    </location>
</feature>
<dbReference type="SUPFAM" id="SSF52540">
    <property type="entry name" value="P-loop containing nucleoside triphosphate hydrolases"/>
    <property type="match status" value="2"/>
</dbReference>
<dbReference type="Gene3D" id="3.40.50.300">
    <property type="entry name" value="P-loop containing nucleotide triphosphate hydrolases"/>
    <property type="match status" value="1"/>
</dbReference>
<dbReference type="EMBL" id="CP099799">
    <property type="protein sequence ID" value="USS00376.1"/>
    <property type="molecule type" value="Genomic_DNA"/>
</dbReference>
<proteinExistence type="predicted"/>
<dbReference type="GO" id="GO:0005524">
    <property type="term" value="F:ATP binding"/>
    <property type="evidence" value="ECO:0007669"/>
    <property type="project" value="InterPro"/>
</dbReference>
<reference evidence="3 5" key="1">
    <citation type="submission" date="2017-09" db="EMBL/GenBank/DDBJ databases">
        <authorList>
            <person name="Thomas P."/>
            <person name="Seyboldt C."/>
        </authorList>
    </citation>
    <scope>NUCLEOTIDE SEQUENCE [LARGE SCALE GENOMIC DNA]</scope>
    <source>
        <strain evidence="3 5">DSM 7534</strain>
    </source>
</reference>
<evidence type="ECO:0000259" key="2">
    <source>
        <dbReference type="SMART" id="SM00487"/>
    </source>
</evidence>
<dbReference type="KEGG" id="csep:CP523_04650"/>
<evidence type="ECO:0000313" key="3">
    <source>
        <dbReference type="EMBL" id="AYE33811.1"/>
    </source>
</evidence>
<dbReference type="EMBL" id="CP023671">
    <property type="protein sequence ID" value="AYE33811.1"/>
    <property type="molecule type" value="Genomic_DNA"/>
</dbReference>
<sequence>MATMDLLSNKFQAFLEEEMIDCEIPSCIKDNINKKFELRPYQIDSQSLLRYYIEKYKKKIKPVHLMFNLATGSGKTLLMASNILYLYDRGYRNFIFFVNSTNIIDKTKYNFLDYTSSKFLFNNKITINNKIVDIREVNNLEDADDDSINIMFTTIQGLHYKLNTPTEGSITYEDFKDKKVVLLSDEAHHLNTLTKSKLSKTEEEEKNSWEYTVNNILHHNQDNILLEYTATAELENPLVYDKYKDKVIYKYDLPKFRKDKYSKEVIVLQSDNKIKERLLQAVITSEYRRKVAEKNKIVLKPVILIKSNKIAQSKEILENFNSWITNLTVEDLNKLKSDEDNNVITKAFKFFEDENITLDNLIVEIKYQFNEDKCIEVNNKEESEQKQIIVNTLEDKGNMYRAVFAVDMLNEGWDVLNLFDIVRVDDGRGSKTTTTKEAQLIGRGARYYPFNLDDTEDKYKRKYDNDLDNELRILEELYYHSINEPKYISDLKKELKEKGIIEDESNKITVDLKLKDSFKKTNVFKNGVIFSNRQVVNTNKDIEALSQMKVELSYDFDLKTGNIKENHILDDNTDKDKADNLTPTTFKLKDFGYNVIRKAISKNEFYSFENLKKYLPNLQSINEFITDNKYLDAIEVTIRSKYTEIDDIDNIELLEIVLDILKEIEGKIKKNYIPYIGTKEFYPEALKNLNFEKKASFIIGGEDKEMGKPMSVQDGSNLRLNLMNEKWYAYEENYGTSEEKRLILLMKSVYSDLINSGYEDVYLIRNEKILKLYHFDTDQVTEPDFLLWAKKKEDSEYKYYQLFIEPKGDHLLEKDKWKEELLLRIEDESLAVLSKPNEVIKESTAVYEAEGTLLPKDASFDVENSVLVDNERYRLIGLSFYNKSQEKEFKEEFKQKLEI</sequence>
<keyword evidence="1" id="KW-0472">Membrane</keyword>
<feature type="transmembrane region" description="Helical" evidence="1">
    <location>
        <begin position="65"/>
        <end position="87"/>
    </location>
</feature>
<reference evidence="4" key="2">
    <citation type="submission" date="2022-06" db="EMBL/GenBank/DDBJ databases">
        <authorList>
            <person name="Holder M.E."/>
            <person name="Ajami N.J."/>
            <person name="Petrosino J.F."/>
        </authorList>
    </citation>
    <scope>NUCLEOTIDE SEQUENCE</scope>
    <source>
        <strain evidence="4">RMA 8861</strain>
    </source>
</reference>
<evidence type="ECO:0000313" key="6">
    <source>
        <dbReference type="Proteomes" id="UP001055437"/>
    </source>
</evidence>
<protein>
    <submittedName>
        <fullName evidence="4">DEAD/DEAH box helicase family protein</fullName>
    </submittedName>
    <submittedName>
        <fullName evidence="3">Type III deoxyribonuclease</fullName>
    </submittedName>
</protein>
<dbReference type="GO" id="GO:0016787">
    <property type="term" value="F:hydrolase activity"/>
    <property type="evidence" value="ECO:0007669"/>
    <property type="project" value="InterPro"/>
</dbReference>
<dbReference type="InterPro" id="IPR006935">
    <property type="entry name" value="Helicase/UvrB_N"/>
</dbReference>
<dbReference type="Pfam" id="PF04851">
    <property type="entry name" value="ResIII"/>
    <property type="match status" value="1"/>
</dbReference>
<keyword evidence="6" id="KW-1185">Reference proteome</keyword>
<evidence type="ECO:0000313" key="5">
    <source>
        <dbReference type="Proteomes" id="UP000280586"/>
    </source>
</evidence>
<keyword evidence="1" id="KW-1133">Transmembrane helix</keyword>